<dbReference type="SUPFAM" id="SSF52058">
    <property type="entry name" value="L domain-like"/>
    <property type="match status" value="1"/>
</dbReference>
<evidence type="ECO:0000259" key="3">
    <source>
        <dbReference type="PROSITE" id="PS50181"/>
    </source>
</evidence>
<dbReference type="InterPro" id="IPR053772">
    <property type="entry name" value="At1g61320/At1g61330-like"/>
</dbReference>
<keyword evidence="2" id="KW-0808">Transferase</keyword>
<dbReference type="Gramene" id="OPUNC06G06220.2">
    <property type="protein sequence ID" value="OPUNC06G06220.2"/>
    <property type="gene ID" value="OPUNC06G06220"/>
</dbReference>
<dbReference type="Gene3D" id="3.80.10.10">
    <property type="entry name" value="Ribonuclease Inhibitor"/>
    <property type="match status" value="1"/>
</dbReference>
<dbReference type="Pfam" id="PF23622">
    <property type="entry name" value="LRR_At1g61320_AtMIF1"/>
    <property type="match status" value="1"/>
</dbReference>
<dbReference type="Proteomes" id="UP000026962">
    <property type="component" value="Chromosome 6"/>
</dbReference>
<dbReference type="Pfam" id="PF00646">
    <property type="entry name" value="F-box"/>
    <property type="match status" value="1"/>
</dbReference>
<dbReference type="InterPro" id="IPR001810">
    <property type="entry name" value="F-box_dom"/>
</dbReference>
<sequence length="641" mass="72821">MLLDLSHNVEIIERALPPCAAGSYHATLIRPEIRALLPRHQPPSQVLSLGSISSTRPLGTKVQRSPVTSSEAQLEDRRTGMENNLIHRTKRLKRCHQQPFKQSRAKVQFADLPEDLLCTIFSKMPLKDVVRTSVLSRNWRHMWTCCTKLRFDGVTVSSDNINAVLQQHSGKIVEEFEVKFEFDSKLVDHLNGLVDFAVSSQTKKMAFDLVPTNPVGPLDRYRFPFERLDNGSISRLQHIQLSFASLELPPHFSGFLNLRNLDLHLIRSTQKDLQDLLSQCSNIEWLSLVRCHIGGEIKVTHPLPRLLYLRVTYCDITKLQLNAINLKTFMYDGMRHPIDLGHALVLKEASLHIFGSVHLEDALTTLPSMLPCVQSLSLDAYVPLTTLPSVPPCVQPLCLDTYVPLEVSSLLKNECKFSHLKYLQLKLLLYYDDSGNILSLASFLRASPCIENSIRMLCHTCIISLSGGFHKEAIVLPRYVALAIRQARSGVWDYIWVNVSELAMEELSVPDIFELDFEPFNASFPCLFMSKSIRDGVQLLNRHLSSKLFQDKESLYPSLNFLKDHDHKGTVTRLLPDAIGTTCSQWLEKVIGTEQTDILRVPFRSEKGILREWISPQMEYRTEPRTLLGSMNHTLHSPFLG</sequence>
<reference evidence="4" key="2">
    <citation type="submission" date="2018-05" db="EMBL/GenBank/DDBJ databases">
        <title>OpunRS2 (Oryza punctata Reference Sequence Version 2).</title>
        <authorList>
            <person name="Zhang J."/>
            <person name="Kudrna D."/>
            <person name="Lee S."/>
            <person name="Talag J."/>
            <person name="Welchert J."/>
            <person name="Wing R.A."/>
        </authorList>
    </citation>
    <scope>NUCLEOTIDE SEQUENCE [LARGE SCALE GENOMIC DNA]</scope>
</reference>
<dbReference type="SUPFAM" id="SSF81383">
    <property type="entry name" value="F-box domain"/>
    <property type="match status" value="1"/>
</dbReference>
<dbReference type="InterPro" id="IPR036047">
    <property type="entry name" value="F-box-like_dom_sf"/>
</dbReference>
<dbReference type="Gene3D" id="1.20.1280.50">
    <property type="match status" value="1"/>
</dbReference>
<reference evidence="4" key="1">
    <citation type="submission" date="2015-04" db="UniProtKB">
        <authorList>
            <consortium name="EnsemblPlants"/>
        </authorList>
    </citation>
    <scope>IDENTIFICATION</scope>
</reference>
<proteinExistence type="predicted"/>
<organism evidence="4">
    <name type="scientific">Oryza punctata</name>
    <name type="common">Red rice</name>
    <dbReference type="NCBI Taxonomy" id="4537"/>
    <lineage>
        <taxon>Eukaryota</taxon>
        <taxon>Viridiplantae</taxon>
        <taxon>Streptophyta</taxon>
        <taxon>Embryophyta</taxon>
        <taxon>Tracheophyta</taxon>
        <taxon>Spermatophyta</taxon>
        <taxon>Magnoliopsida</taxon>
        <taxon>Liliopsida</taxon>
        <taxon>Poales</taxon>
        <taxon>Poaceae</taxon>
        <taxon>BOP clade</taxon>
        <taxon>Oryzoideae</taxon>
        <taxon>Oryzeae</taxon>
        <taxon>Oryzinae</taxon>
        <taxon>Oryza</taxon>
    </lineage>
</organism>
<dbReference type="Gene3D" id="3.40.50.2000">
    <property type="entry name" value="Glycogen Phosphorylase B"/>
    <property type="match status" value="1"/>
</dbReference>
<protein>
    <recommendedName>
        <fullName evidence="3">F-box domain-containing protein</fullName>
    </recommendedName>
</protein>
<dbReference type="PANTHER" id="PTHR34145:SF57">
    <property type="entry name" value="F-BOX DOMAIN-CONTAINING PROTEIN"/>
    <property type="match status" value="1"/>
</dbReference>
<dbReference type="PROSITE" id="PS50181">
    <property type="entry name" value="FBOX"/>
    <property type="match status" value="1"/>
</dbReference>
<evidence type="ECO:0000313" key="4">
    <source>
        <dbReference type="EnsemblPlants" id="OPUNC06G06220.2"/>
    </source>
</evidence>
<dbReference type="AlphaFoldDB" id="A0A0E0L919"/>
<dbReference type="GO" id="GO:0016757">
    <property type="term" value="F:glycosyltransferase activity"/>
    <property type="evidence" value="ECO:0007669"/>
    <property type="project" value="UniProtKB-KW"/>
</dbReference>
<name>A0A0E0L919_ORYPU</name>
<keyword evidence="5" id="KW-1185">Reference proteome</keyword>
<keyword evidence="1" id="KW-0328">Glycosyltransferase</keyword>
<accession>A0A0E0L919</accession>
<dbReference type="CDD" id="cd22160">
    <property type="entry name" value="F-box_AtFBL13-like"/>
    <property type="match status" value="1"/>
</dbReference>
<dbReference type="PANTHER" id="PTHR34145">
    <property type="entry name" value="OS02G0105600 PROTEIN"/>
    <property type="match status" value="1"/>
</dbReference>
<dbReference type="InterPro" id="IPR056735">
    <property type="entry name" value="SUS_N"/>
</dbReference>
<dbReference type="InterPro" id="IPR000368">
    <property type="entry name" value="Sucrose_synth_GT-B1"/>
</dbReference>
<dbReference type="InterPro" id="IPR053781">
    <property type="entry name" value="F-box_AtFBL13-like"/>
</dbReference>
<dbReference type="InterPro" id="IPR032675">
    <property type="entry name" value="LRR_dom_sf"/>
</dbReference>
<dbReference type="Pfam" id="PF00862">
    <property type="entry name" value="GT-B_Sucrose_synth"/>
    <property type="match status" value="1"/>
</dbReference>
<dbReference type="EnsemblPlants" id="OPUNC06G06220.2">
    <property type="protein sequence ID" value="OPUNC06G06220.2"/>
    <property type="gene ID" value="OPUNC06G06220"/>
</dbReference>
<dbReference type="Pfam" id="PF24861">
    <property type="entry name" value="SUS_N"/>
    <property type="match status" value="1"/>
</dbReference>
<evidence type="ECO:0000256" key="1">
    <source>
        <dbReference type="ARBA" id="ARBA00022676"/>
    </source>
</evidence>
<evidence type="ECO:0000313" key="5">
    <source>
        <dbReference type="Proteomes" id="UP000026962"/>
    </source>
</evidence>
<dbReference type="InterPro" id="IPR055357">
    <property type="entry name" value="LRR_At1g61320_AtMIF1"/>
</dbReference>
<dbReference type="Gene3D" id="3.10.450.330">
    <property type="match status" value="1"/>
</dbReference>
<feature type="domain" description="F-box" evidence="3">
    <location>
        <begin position="106"/>
        <end position="142"/>
    </location>
</feature>
<dbReference type="SMART" id="SM00256">
    <property type="entry name" value="FBOX"/>
    <property type="match status" value="1"/>
</dbReference>
<evidence type="ECO:0000256" key="2">
    <source>
        <dbReference type="ARBA" id="ARBA00022679"/>
    </source>
</evidence>